<dbReference type="PROSITE" id="PS51257">
    <property type="entry name" value="PROKAR_LIPOPROTEIN"/>
    <property type="match status" value="1"/>
</dbReference>
<comment type="caution">
    <text evidence="5">The sequence shown here is derived from an EMBL/GenBank/DDBJ whole genome shotgun (WGS) entry which is preliminary data.</text>
</comment>
<keyword evidence="6" id="KW-1185">Reference proteome</keyword>
<organism evidence="5 6">
    <name type="scientific">Streptodolium elevatio</name>
    <dbReference type="NCBI Taxonomy" id="3157996"/>
    <lineage>
        <taxon>Bacteria</taxon>
        <taxon>Bacillati</taxon>
        <taxon>Actinomycetota</taxon>
        <taxon>Actinomycetes</taxon>
        <taxon>Kitasatosporales</taxon>
        <taxon>Streptomycetaceae</taxon>
        <taxon>Streptodolium</taxon>
    </lineage>
</organism>
<name>A0ABV3DT28_9ACTN</name>
<reference evidence="5 6" key="1">
    <citation type="submission" date="2024-06" db="EMBL/GenBank/DDBJ databases">
        <title>The Natural Products Discovery Center: Release of the First 8490 Sequenced Strains for Exploring Actinobacteria Biosynthetic Diversity.</title>
        <authorList>
            <person name="Kalkreuter E."/>
            <person name="Kautsar S.A."/>
            <person name="Yang D."/>
            <person name="Bader C.D."/>
            <person name="Teijaro C.N."/>
            <person name="Fluegel L."/>
            <person name="Davis C.M."/>
            <person name="Simpson J.R."/>
            <person name="Lauterbach L."/>
            <person name="Steele A.D."/>
            <person name="Gui C."/>
            <person name="Meng S."/>
            <person name="Li G."/>
            <person name="Viehrig K."/>
            <person name="Ye F."/>
            <person name="Su P."/>
            <person name="Kiefer A.F."/>
            <person name="Nichols A."/>
            <person name="Cepeda A.J."/>
            <person name="Yan W."/>
            <person name="Fan B."/>
            <person name="Jiang Y."/>
            <person name="Adhikari A."/>
            <person name="Zheng C.-J."/>
            <person name="Schuster L."/>
            <person name="Cowan T.M."/>
            <person name="Smanski M.J."/>
            <person name="Chevrette M.G."/>
            <person name="De Carvalho L.P.S."/>
            <person name="Shen B."/>
        </authorList>
    </citation>
    <scope>NUCLEOTIDE SEQUENCE [LARGE SCALE GENOMIC DNA]</scope>
    <source>
        <strain evidence="5 6">NPDC048946</strain>
    </source>
</reference>
<feature type="compositionally biased region" description="Low complexity" evidence="2">
    <location>
        <begin position="68"/>
        <end position="85"/>
    </location>
</feature>
<evidence type="ECO:0000256" key="1">
    <source>
        <dbReference type="ARBA" id="ARBA00022729"/>
    </source>
</evidence>
<dbReference type="EMBL" id="JBEZFP010000131">
    <property type="protein sequence ID" value="MEU8138612.1"/>
    <property type="molecule type" value="Genomic_DNA"/>
</dbReference>
<feature type="region of interest" description="Disordered" evidence="2">
    <location>
        <begin position="26"/>
        <end position="89"/>
    </location>
</feature>
<evidence type="ECO:0000256" key="2">
    <source>
        <dbReference type="SAM" id="MobiDB-lite"/>
    </source>
</evidence>
<proteinExistence type="predicted"/>
<dbReference type="RefSeq" id="WP_358362209.1">
    <property type="nucleotide sequence ID" value="NZ_JBEZFP010000131.1"/>
</dbReference>
<dbReference type="Proteomes" id="UP001551482">
    <property type="component" value="Unassembled WGS sequence"/>
</dbReference>
<feature type="signal peptide" evidence="3">
    <location>
        <begin position="1"/>
        <end position="25"/>
    </location>
</feature>
<accession>A0ABV3DT28</accession>
<evidence type="ECO:0000313" key="6">
    <source>
        <dbReference type="Proteomes" id="UP001551482"/>
    </source>
</evidence>
<dbReference type="Pfam" id="PF11611">
    <property type="entry name" value="DUF4352"/>
    <property type="match status" value="1"/>
</dbReference>
<feature type="chain" id="PRO_5046750445" evidence="3">
    <location>
        <begin position="26"/>
        <end position="226"/>
    </location>
</feature>
<gene>
    <name evidence="5" type="ORF">AB0C36_34580</name>
</gene>
<sequence length="226" mass="23084">MTLRRIAAGAAAAVLGGLMVVGCQADKGEPKTEPKAQDAATLDCTDPNITMGEWQKRCASGAPGTGGATPTPSASSAAPSKTPEPTGEKVAKVGDTISLTGFEGVKLDATVVKIVDPATTDNEFMKPKSGMRLVAVQWRIANTGNVPVDSGPTSGSSLVDTEGQQFDPTYATTTAGPEFPSGAKIPPGESRLGVVAYEVPTGSKVVKIQYGANSGFARQTGQWTVS</sequence>
<keyword evidence="1 3" id="KW-0732">Signal</keyword>
<feature type="domain" description="DUF4352" evidence="4">
    <location>
        <begin position="108"/>
        <end position="214"/>
    </location>
</feature>
<dbReference type="InterPro" id="IPR029050">
    <property type="entry name" value="Immunoprotect_excell_Ig-like"/>
</dbReference>
<evidence type="ECO:0000313" key="5">
    <source>
        <dbReference type="EMBL" id="MEU8138612.1"/>
    </source>
</evidence>
<dbReference type="Gene3D" id="2.60.40.1240">
    <property type="match status" value="1"/>
</dbReference>
<protein>
    <submittedName>
        <fullName evidence="5">DUF4352 domain-containing protein</fullName>
    </submittedName>
</protein>
<evidence type="ECO:0000259" key="4">
    <source>
        <dbReference type="Pfam" id="PF11611"/>
    </source>
</evidence>
<evidence type="ECO:0000256" key="3">
    <source>
        <dbReference type="SAM" id="SignalP"/>
    </source>
</evidence>
<dbReference type="InterPro" id="IPR029051">
    <property type="entry name" value="DUF4352"/>
</dbReference>
<feature type="compositionally biased region" description="Basic and acidic residues" evidence="2">
    <location>
        <begin position="26"/>
        <end position="36"/>
    </location>
</feature>